<dbReference type="RefSeq" id="WP_159357995.1">
    <property type="nucleotide sequence ID" value="NZ_WMFC01000003.1"/>
</dbReference>
<evidence type="ECO:0000313" key="3">
    <source>
        <dbReference type="Proteomes" id="UP000452321"/>
    </source>
</evidence>
<dbReference type="InterPro" id="IPR029044">
    <property type="entry name" value="Nucleotide-diphossugar_trans"/>
</dbReference>
<proteinExistence type="predicted"/>
<accession>A0A6B1IJY8</accession>
<organism evidence="2 3">
    <name type="scientific">Halorubrum distributum</name>
    <dbReference type="NCBI Taxonomy" id="29283"/>
    <lineage>
        <taxon>Archaea</taxon>
        <taxon>Methanobacteriati</taxon>
        <taxon>Methanobacteriota</taxon>
        <taxon>Stenosarchaea group</taxon>
        <taxon>Halobacteria</taxon>
        <taxon>Halobacteriales</taxon>
        <taxon>Haloferacaceae</taxon>
        <taxon>Halorubrum</taxon>
        <taxon>Halorubrum distributum group</taxon>
    </lineage>
</organism>
<dbReference type="InterPro" id="IPR050834">
    <property type="entry name" value="Glycosyltransf_2"/>
</dbReference>
<dbReference type="Gene3D" id="3.90.550.10">
    <property type="entry name" value="Spore Coat Polysaccharide Biosynthesis Protein SpsA, Chain A"/>
    <property type="match status" value="1"/>
</dbReference>
<keyword evidence="2" id="KW-0808">Transferase</keyword>
<evidence type="ECO:0000259" key="1">
    <source>
        <dbReference type="Pfam" id="PF00535"/>
    </source>
</evidence>
<dbReference type="PANTHER" id="PTHR43685:SF11">
    <property type="entry name" value="GLYCOSYLTRANSFERASE TAGX-RELATED"/>
    <property type="match status" value="1"/>
</dbReference>
<name>A0A6B1IJY8_9EURY</name>
<dbReference type="EMBL" id="WMFC01000003">
    <property type="protein sequence ID" value="MYL66717.1"/>
    <property type="molecule type" value="Genomic_DNA"/>
</dbReference>
<sequence length="302" mass="33872">MPSVSTVIPVYNDADTLPRAIDSVLNQSHRVKEIIVVDDCSADNPEKVVDRYDDERVVFISHETNRGGGAARNTGIEAASSEFIAFLDADDEWKPTKIEKQLAELQSRSDEWVAVHCRVENDRSVLNDLGDKLATVVGARDADPATEGDSEIIDEILRMNWHMSTSSLLVKRETVETIDGFDERFQRHQDWEFLIRVLKHGKLAYVDEPLVIKHGTGRPSAAVHEDAKRLFLNKFDEEIAVLESNGEEITHRHEIHLARLYLEDGEFGTGFEKAEISTLTDVLSVAWSLSLGVHSKVRSALS</sequence>
<evidence type="ECO:0000313" key="2">
    <source>
        <dbReference type="EMBL" id="MYL66717.1"/>
    </source>
</evidence>
<dbReference type="Proteomes" id="UP000452321">
    <property type="component" value="Unassembled WGS sequence"/>
</dbReference>
<dbReference type="AlphaFoldDB" id="A0A6B1IJY8"/>
<gene>
    <name evidence="2" type="ORF">GLW30_03110</name>
</gene>
<protein>
    <submittedName>
        <fullName evidence="2">Glycosyltransferase</fullName>
    </submittedName>
</protein>
<feature type="domain" description="Glycosyltransferase 2-like" evidence="1">
    <location>
        <begin position="5"/>
        <end position="126"/>
    </location>
</feature>
<reference evidence="2 3" key="1">
    <citation type="submission" date="2019-11" db="EMBL/GenBank/DDBJ databases">
        <title>Genome sequences of 17 halophilic strains isolated from different environments.</title>
        <authorList>
            <person name="Furrow R.E."/>
        </authorList>
    </citation>
    <scope>NUCLEOTIDE SEQUENCE [LARGE SCALE GENOMIC DNA]</scope>
    <source>
        <strain evidence="2 3">22502_06_Cabo</strain>
    </source>
</reference>
<comment type="caution">
    <text evidence="2">The sequence shown here is derived from an EMBL/GenBank/DDBJ whole genome shotgun (WGS) entry which is preliminary data.</text>
</comment>
<dbReference type="SUPFAM" id="SSF53448">
    <property type="entry name" value="Nucleotide-diphospho-sugar transferases"/>
    <property type="match status" value="1"/>
</dbReference>
<dbReference type="Pfam" id="PF00535">
    <property type="entry name" value="Glycos_transf_2"/>
    <property type="match status" value="1"/>
</dbReference>
<dbReference type="CDD" id="cd00761">
    <property type="entry name" value="Glyco_tranf_GTA_type"/>
    <property type="match status" value="1"/>
</dbReference>
<dbReference type="PANTHER" id="PTHR43685">
    <property type="entry name" value="GLYCOSYLTRANSFERASE"/>
    <property type="match status" value="1"/>
</dbReference>
<dbReference type="InterPro" id="IPR001173">
    <property type="entry name" value="Glyco_trans_2-like"/>
</dbReference>
<dbReference type="GO" id="GO:0016740">
    <property type="term" value="F:transferase activity"/>
    <property type="evidence" value="ECO:0007669"/>
    <property type="project" value="UniProtKB-KW"/>
</dbReference>